<dbReference type="InterPro" id="IPR003959">
    <property type="entry name" value="ATPase_AAA_core"/>
</dbReference>
<dbReference type="RefSeq" id="WP_330483714.1">
    <property type="nucleotide sequence ID" value="NZ_JAZBJZ010000038.1"/>
</dbReference>
<keyword evidence="3" id="KW-1185">Reference proteome</keyword>
<dbReference type="EMBL" id="JAZBJZ010000038">
    <property type="protein sequence ID" value="MEE3717285.1"/>
    <property type="molecule type" value="Genomic_DNA"/>
</dbReference>
<dbReference type="InterPro" id="IPR027417">
    <property type="entry name" value="P-loop_NTPase"/>
</dbReference>
<feature type="domain" description="AAA+ ATPase" evidence="1">
    <location>
        <begin position="46"/>
        <end position="207"/>
    </location>
</feature>
<dbReference type="Pfam" id="PF07724">
    <property type="entry name" value="AAA_2"/>
    <property type="match status" value="1"/>
</dbReference>
<dbReference type="GO" id="GO:0016887">
    <property type="term" value="F:ATP hydrolysis activity"/>
    <property type="evidence" value="ECO:0007669"/>
    <property type="project" value="InterPro"/>
</dbReference>
<dbReference type="SMART" id="SM00382">
    <property type="entry name" value="AAA"/>
    <property type="match status" value="1"/>
</dbReference>
<protein>
    <submittedName>
        <fullName evidence="2">MoxR family ATPase</fullName>
    </submittedName>
</protein>
<sequence>MTIEKPHFYNDRNIIPNIPHKDSPKMREPYVADDELIQAVNLAILLERPLLIEGEAGCGKTCLAKAVAYELGYPFYRWDVQSTAKVRDGLYTYDAVLRLHDVQTRSVDVEKKRDPSKSGDYLGYGPLGKAFVSDRPAVVLIDEIDKADLDFPNDLLGVLEDWKFSIPETKAEISAKHKPIVIITSNKEKGNLPAPFLRRCLYFYLEFPKTTEALEKIVNEHYRMDKKNPARPPNPELVKVSVDGFLKIRENQSLYKKPGTSEFLDWLKSLQFYLTEANQLKEQLQSSETVPYREVLFKHRNDWLKYRPAQ</sequence>
<proteinExistence type="predicted"/>
<evidence type="ECO:0000259" key="1">
    <source>
        <dbReference type="SMART" id="SM00382"/>
    </source>
</evidence>
<evidence type="ECO:0000313" key="2">
    <source>
        <dbReference type="EMBL" id="MEE3717285.1"/>
    </source>
</evidence>
<accession>A0AAW9Q225</accession>
<dbReference type="GO" id="GO:0005524">
    <property type="term" value="F:ATP binding"/>
    <property type="evidence" value="ECO:0007669"/>
    <property type="project" value="InterPro"/>
</dbReference>
<dbReference type="CDD" id="cd00009">
    <property type="entry name" value="AAA"/>
    <property type="match status" value="1"/>
</dbReference>
<reference evidence="2" key="1">
    <citation type="submission" date="2024-01" db="EMBL/GenBank/DDBJ databases">
        <title>Bank of Algae and Cyanobacteria of the Azores (BACA) strain genomes.</title>
        <authorList>
            <person name="Luz R."/>
            <person name="Cordeiro R."/>
            <person name="Fonseca A."/>
            <person name="Goncalves V."/>
        </authorList>
    </citation>
    <scope>NUCLEOTIDE SEQUENCE</scope>
    <source>
        <strain evidence="2">BACA0141</strain>
    </source>
</reference>
<dbReference type="InterPro" id="IPR003593">
    <property type="entry name" value="AAA+_ATPase"/>
</dbReference>
<dbReference type="SUPFAM" id="SSF52540">
    <property type="entry name" value="P-loop containing nucleoside triphosphate hydrolases"/>
    <property type="match status" value="1"/>
</dbReference>
<dbReference type="AlphaFoldDB" id="A0AAW9Q225"/>
<evidence type="ECO:0000313" key="3">
    <source>
        <dbReference type="Proteomes" id="UP001333818"/>
    </source>
</evidence>
<gene>
    <name evidence="2" type="ORF">V2H45_11045</name>
</gene>
<dbReference type="PANTHER" id="PTHR42759">
    <property type="entry name" value="MOXR FAMILY PROTEIN"/>
    <property type="match status" value="1"/>
</dbReference>
<dbReference type="PANTHER" id="PTHR42759:SF1">
    <property type="entry name" value="MAGNESIUM-CHELATASE SUBUNIT CHLD"/>
    <property type="match status" value="1"/>
</dbReference>
<comment type="caution">
    <text evidence="2">The sequence shown here is derived from an EMBL/GenBank/DDBJ whole genome shotgun (WGS) entry which is preliminary data.</text>
</comment>
<dbReference type="Proteomes" id="UP001333818">
    <property type="component" value="Unassembled WGS sequence"/>
</dbReference>
<name>A0AAW9Q225_9CYAN</name>
<dbReference type="Gene3D" id="3.40.50.300">
    <property type="entry name" value="P-loop containing nucleotide triphosphate hydrolases"/>
    <property type="match status" value="1"/>
</dbReference>
<organism evidence="2 3">
    <name type="scientific">Tumidithrix elongata BACA0141</name>
    <dbReference type="NCBI Taxonomy" id="2716417"/>
    <lineage>
        <taxon>Bacteria</taxon>
        <taxon>Bacillati</taxon>
        <taxon>Cyanobacteriota</taxon>
        <taxon>Cyanophyceae</taxon>
        <taxon>Pseudanabaenales</taxon>
        <taxon>Pseudanabaenaceae</taxon>
        <taxon>Tumidithrix</taxon>
        <taxon>Tumidithrix elongata</taxon>
    </lineage>
</organism>
<dbReference type="InterPro" id="IPR050764">
    <property type="entry name" value="CbbQ/NirQ/NorQ/GpvN"/>
</dbReference>